<evidence type="ECO:0000256" key="4">
    <source>
        <dbReference type="ARBA" id="ARBA00022989"/>
    </source>
</evidence>
<dbReference type="InterPro" id="IPR000620">
    <property type="entry name" value="EamA_dom"/>
</dbReference>
<keyword evidence="9" id="KW-1185">Reference proteome</keyword>
<keyword evidence="5 6" id="KW-0472">Membrane</keyword>
<keyword evidence="3 6" id="KW-0812">Transmembrane</keyword>
<dbReference type="GO" id="GO:0016020">
    <property type="term" value="C:membrane"/>
    <property type="evidence" value="ECO:0007669"/>
    <property type="project" value="UniProtKB-SubCell"/>
</dbReference>
<dbReference type="PANTHER" id="PTHR22911:SF6">
    <property type="entry name" value="SOLUTE CARRIER FAMILY 35 MEMBER G1"/>
    <property type="match status" value="1"/>
</dbReference>
<dbReference type="AlphaFoldDB" id="A0A8J7SB97"/>
<protein>
    <submittedName>
        <fullName evidence="8">DMT family transporter</fullName>
    </submittedName>
</protein>
<dbReference type="EMBL" id="JAEHHL010000002">
    <property type="protein sequence ID" value="MBK0398807.1"/>
    <property type="molecule type" value="Genomic_DNA"/>
</dbReference>
<comment type="subcellular location">
    <subcellularLocation>
        <location evidence="1">Membrane</location>
        <topology evidence="1">Multi-pass membrane protein</topology>
    </subcellularLocation>
</comment>
<feature type="transmembrane region" description="Helical" evidence="6">
    <location>
        <begin position="12"/>
        <end position="31"/>
    </location>
</feature>
<feature type="transmembrane region" description="Helical" evidence="6">
    <location>
        <begin position="217"/>
        <end position="237"/>
    </location>
</feature>
<dbReference type="InterPro" id="IPR037185">
    <property type="entry name" value="EmrE-like"/>
</dbReference>
<comment type="similarity">
    <text evidence="2">Belongs to the drug/metabolite transporter (DMT) superfamily. 10 TMS drug/metabolite exporter (DME) (TC 2.A.7.3) family.</text>
</comment>
<evidence type="ECO:0000256" key="5">
    <source>
        <dbReference type="ARBA" id="ARBA00023136"/>
    </source>
</evidence>
<feature type="transmembrane region" description="Helical" evidence="6">
    <location>
        <begin position="43"/>
        <end position="64"/>
    </location>
</feature>
<evidence type="ECO:0000256" key="2">
    <source>
        <dbReference type="ARBA" id="ARBA00009853"/>
    </source>
</evidence>
<keyword evidence="4 6" id="KW-1133">Transmembrane helix</keyword>
<dbReference type="SUPFAM" id="SSF103481">
    <property type="entry name" value="Multidrug resistance efflux transporter EmrE"/>
    <property type="match status" value="2"/>
</dbReference>
<feature type="transmembrane region" description="Helical" evidence="6">
    <location>
        <begin position="71"/>
        <end position="88"/>
    </location>
</feature>
<evidence type="ECO:0000313" key="9">
    <source>
        <dbReference type="Proteomes" id="UP000655420"/>
    </source>
</evidence>
<evidence type="ECO:0000259" key="7">
    <source>
        <dbReference type="Pfam" id="PF00892"/>
    </source>
</evidence>
<feature type="transmembrane region" description="Helical" evidence="6">
    <location>
        <begin position="177"/>
        <end position="197"/>
    </location>
</feature>
<feature type="transmembrane region" description="Helical" evidence="6">
    <location>
        <begin position="94"/>
        <end position="114"/>
    </location>
</feature>
<gene>
    <name evidence="8" type="ORF">H0I76_06375</name>
</gene>
<accession>A0A8J7SB97</accession>
<feature type="transmembrane region" description="Helical" evidence="6">
    <location>
        <begin position="121"/>
        <end position="138"/>
    </location>
</feature>
<reference evidence="8" key="1">
    <citation type="submission" date="2020-12" db="EMBL/GenBank/DDBJ databases">
        <title>Bacterial taxonomy.</title>
        <authorList>
            <person name="Pan X."/>
        </authorList>
    </citation>
    <scope>NUCLEOTIDE SEQUENCE</scope>
    <source>
        <strain evidence="8">M0105</strain>
    </source>
</reference>
<feature type="transmembrane region" description="Helical" evidence="6">
    <location>
        <begin position="144"/>
        <end position="165"/>
    </location>
</feature>
<evidence type="ECO:0000256" key="6">
    <source>
        <dbReference type="SAM" id="Phobius"/>
    </source>
</evidence>
<feature type="transmembrane region" description="Helical" evidence="6">
    <location>
        <begin position="269"/>
        <end position="286"/>
    </location>
</feature>
<feature type="transmembrane region" description="Helical" evidence="6">
    <location>
        <begin position="244"/>
        <end position="263"/>
    </location>
</feature>
<evidence type="ECO:0000256" key="1">
    <source>
        <dbReference type="ARBA" id="ARBA00004141"/>
    </source>
</evidence>
<dbReference type="Pfam" id="PF00892">
    <property type="entry name" value="EamA"/>
    <property type="match status" value="1"/>
</dbReference>
<dbReference type="PANTHER" id="PTHR22911">
    <property type="entry name" value="ACYL-MALONYL CONDENSING ENZYME-RELATED"/>
    <property type="match status" value="1"/>
</dbReference>
<evidence type="ECO:0000256" key="3">
    <source>
        <dbReference type="ARBA" id="ARBA00022692"/>
    </source>
</evidence>
<sequence length="299" mass="31307">MQRVPDTPAAGVILMTVAMLIAPFMDLFAKLLTETVSPGQAALGRFVAQTAILLPMVVGFGQWCRPGRLHALAGVLLGTALLAINAALQVMPIANALAIFFAEPLILTLLSAFILGEGIGWRRLSAVLAGLVGVLVVLRPNIDAFGIAAAYPLVTAFCFACYLIITRVMTRRGGKLALQFWTGVFAMLTLAVAGLVGTPLGIAGITLGPMGWYEAGLMLAMGVTAGVSHQLLVHAFARAEAGALAPLQYLEILSGTLIGLFVFGDFPDALTWTGTAIIVAAGIYVFQRERTLARQGGTA</sequence>
<comment type="caution">
    <text evidence="8">The sequence shown here is derived from an EMBL/GenBank/DDBJ whole genome shotgun (WGS) entry which is preliminary data.</text>
</comment>
<organism evidence="8 9">
    <name type="scientific">Thermohalobaculum xanthum</name>
    <dbReference type="NCBI Taxonomy" id="2753746"/>
    <lineage>
        <taxon>Bacteria</taxon>
        <taxon>Pseudomonadati</taxon>
        <taxon>Pseudomonadota</taxon>
        <taxon>Alphaproteobacteria</taxon>
        <taxon>Rhodobacterales</taxon>
        <taxon>Paracoccaceae</taxon>
        <taxon>Thermohalobaculum</taxon>
    </lineage>
</organism>
<name>A0A8J7SB97_9RHOB</name>
<feature type="domain" description="EamA" evidence="7">
    <location>
        <begin position="10"/>
        <end position="138"/>
    </location>
</feature>
<dbReference type="RefSeq" id="WP_200608442.1">
    <property type="nucleotide sequence ID" value="NZ_JAEHHL010000002.1"/>
</dbReference>
<dbReference type="Proteomes" id="UP000655420">
    <property type="component" value="Unassembled WGS sequence"/>
</dbReference>
<proteinExistence type="inferred from homology"/>
<evidence type="ECO:0000313" key="8">
    <source>
        <dbReference type="EMBL" id="MBK0398807.1"/>
    </source>
</evidence>